<dbReference type="Gene3D" id="3.40.50.300">
    <property type="entry name" value="P-loop containing nucleotide triphosphate hydrolases"/>
    <property type="match status" value="5"/>
</dbReference>
<dbReference type="EMBL" id="CP090173">
    <property type="protein sequence ID" value="UJO23934.1"/>
    <property type="molecule type" value="Genomic_DNA"/>
</dbReference>
<name>A0A9Q8UVF3_PASFU</name>
<feature type="region of interest" description="Disordered" evidence="6">
    <location>
        <begin position="985"/>
        <end position="1005"/>
    </location>
</feature>
<evidence type="ECO:0000256" key="4">
    <source>
        <dbReference type="ARBA" id="ARBA00022840"/>
    </source>
</evidence>
<dbReference type="CDD" id="cd06008">
    <property type="entry name" value="NF-X1-zinc-finger"/>
    <property type="match status" value="1"/>
</dbReference>
<dbReference type="SUPFAM" id="SSF52540">
    <property type="entry name" value="P-loop containing nucleoside triphosphate hydrolases"/>
    <property type="match status" value="4"/>
</dbReference>
<evidence type="ECO:0000256" key="5">
    <source>
        <dbReference type="SAM" id="Coils"/>
    </source>
</evidence>
<feature type="region of interest" description="Disordered" evidence="6">
    <location>
        <begin position="679"/>
        <end position="729"/>
    </location>
</feature>
<feature type="compositionally biased region" description="Polar residues" evidence="6">
    <location>
        <begin position="1"/>
        <end position="28"/>
    </location>
</feature>
<evidence type="ECO:0000259" key="7">
    <source>
        <dbReference type="SMART" id="SM00382"/>
    </source>
</evidence>
<feature type="region of interest" description="Disordered" evidence="6">
    <location>
        <begin position="1620"/>
        <end position="1652"/>
    </location>
</feature>
<keyword evidence="2" id="KW-0547">Nucleotide-binding</keyword>
<dbReference type="GO" id="GO:0005524">
    <property type="term" value="F:ATP binding"/>
    <property type="evidence" value="ECO:0007669"/>
    <property type="project" value="UniProtKB-KW"/>
</dbReference>
<feature type="domain" description="AAA+ ATPase" evidence="7">
    <location>
        <begin position="1337"/>
        <end position="1474"/>
    </location>
</feature>
<evidence type="ECO:0000313" key="8">
    <source>
        <dbReference type="EMBL" id="UJO23934.1"/>
    </source>
</evidence>
<feature type="compositionally biased region" description="Low complexity" evidence="6">
    <location>
        <begin position="1573"/>
        <end position="1582"/>
    </location>
</feature>
<dbReference type="FunFam" id="1.10.8.60:FF:000160">
    <property type="entry name" value="WGS project CABT00000000 data, contig 2.55"/>
    <property type="match status" value="1"/>
</dbReference>
<evidence type="ECO:0000313" key="9">
    <source>
        <dbReference type="Proteomes" id="UP000756132"/>
    </source>
</evidence>
<dbReference type="FunFam" id="3.40.50.300:FF:000216">
    <property type="entry name" value="Type VII secretion ATPase EccA"/>
    <property type="match status" value="3"/>
</dbReference>
<dbReference type="InterPro" id="IPR003593">
    <property type="entry name" value="AAA+_ATPase"/>
</dbReference>
<evidence type="ECO:0000256" key="1">
    <source>
        <dbReference type="ARBA" id="ARBA00010378"/>
    </source>
</evidence>
<dbReference type="InterPro" id="IPR047187">
    <property type="entry name" value="SF1_C_Upf1"/>
</dbReference>
<keyword evidence="4" id="KW-0067">ATP-binding</keyword>
<feature type="compositionally biased region" description="Basic and acidic residues" evidence="6">
    <location>
        <begin position="718"/>
        <end position="729"/>
    </location>
</feature>
<feature type="region of interest" description="Disordered" evidence="6">
    <location>
        <begin position="1"/>
        <end position="33"/>
    </location>
</feature>
<keyword evidence="5" id="KW-0175">Coiled coil</keyword>
<dbReference type="InterPro" id="IPR050773">
    <property type="entry name" value="CbxX/CfxQ_RuBisCO_ESX"/>
</dbReference>
<feature type="compositionally biased region" description="Polar residues" evidence="6">
    <location>
        <begin position="1628"/>
        <end position="1646"/>
    </location>
</feature>
<feature type="compositionally biased region" description="Polar residues" evidence="6">
    <location>
        <begin position="706"/>
        <end position="717"/>
    </location>
</feature>
<evidence type="ECO:0000256" key="2">
    <source>
        <dbReference type="ARBA" id="ARBA00022741"/>
    </source>
</evidence>
<dbReference type="PANTHER" id="PTHR43392:SF2">
    <property type="entry name" value="AAA-TYPE ATPASE FAMILY PROTEIN _ ANKYRIN REPEAT FAMILY PROTEIN"/>
    <property type="match status" value="1"/>
</dbReference>
<accession>A0A9Q8UVF3</accession>
<reference evidence="8" key="2">
    <citation type="journal article" date="2022" name="Microb. Genom.">
        <title>A chromosome-scale genome assembly of the tomato pathogen Cladosporium fulvum reveals a compartmentalized genome architecture and the presence of a dispensable chromosome.</title>
        <authorList>
            <person name="Zaccaron A.Z."/>
            <person name="Chen L.H."/>
            <person name="Samaras A."/>
            <person name="Stergiopoulos I."/>
        </authorList>
    </citation>
    <scope>NUCLEOTIDE SEQUENCE</scope>
    <source>
        <strain evidence="8">Race5_Kim</strain>
    </source>
</reference>
<evidence type="ECO:0000256" key="6">
    <source>
        <dbReference type="SAM" id="MobiDB-lite"/>
    </source>
</evidence>
<dbReference type="GeneID" id="71992425"/>
<dbReference type="PANTHER" id="PTHR43392">
    <property type="entry name" value="AAA-TYPE ATPASE FAMILY PROTEIN / ANKYRIN REPEAT FAMILY PROTEIN"/>
    <property type="match status" value="1"/>
</dbReference>
<dbReference type="Pfam" id="PF13086">
    <property type="entry name" value="AAA_11"/>
    <property type="match status" value="1"/>
</dbReference>
<gene>
    <name evidence="8" type="ORF">CLAFUR5_12547</name>
</gene>
<dbReference type="InterPro" id="IPR000641">
    <property type="entry name" value="CbxX/CfxQ"/>
</dbReference>
<dbReference type="Pfam" id="PF13087">
    <property type="entry name" value="AAA_12"/>
    <property type="match status" value="1"/>
</dbReference>
<dbReference type="GO" id="GO:0016887">
    <property type="term" value="F:ATP hydrolysis activity"/>
    <property type="evidence" value="ECO:0007669"/>
    <property type="project" value="InterPro"/>
</dbReference>
<organism evidence="8 9">
    <name type="scientific">Passalora fulva</name>
    <name type="common">Tomato leaf mold</name>
    <name type="synonym">Cladosporium fulvum</name>
    <dbReference type="NCBI Taxonomy" id="5499"/>
    <lineage>
        <taxon>Eukaryota</taxon>
        <taxon>Fungi</taxon>
        <taxon>Dikarya</taxon>
        <taxon>Ascomycota</taxon>
        <taxon>Pezizomycotina</taxon>
        <taxon>Dothideomycetes</taxon>
        <taxon>Dothideomycetidae</taxon>
        <taxon>Mycosphaerellales</taxon>
        <taxon>Mycosphaerellaceae</taxon>
        <taxon>Fulvia</taxon>
    </lineage>
</organism>
<dbReference type="InterPro" id="IPR041677">
    <property type="entry name" value="DNA2/NAM7_AAA_11"/>
</dbReference>
<feature type="coiled-coil region" evidence="5">
    <location>
        <begin position="1660"/>
        <end position="1727"/>
    </location>
</feature>
<dbReference type="CDD" id="cd22249">
    <property type="entry name" value="UDM1_RNF168_RNF169-like"/>
    <property type="match status" value="1"/>
</dbReference>
<dbReference type="Pfam" id="PF00004">
    <property type="entry name" value="AAA"/>
    <property type="match status" value="3"/>
</dbReference>
<dbReference type="Gene3D" id="1.10.8.60">
    <property type="match status" value="2"/>
</dbReference>
<dbReference type="KEGG" id="ffu:CLAFUR5_12547"/>
<keyword evidence="3" id="KW-0378">Hydrolase</keyword>
<dbReference type="InterPro" id="IPR003959">
    <property type="entry name" value="ATPase_AAA_core"/>
</dbReference>
<dbReference type="InterPro" id="IPR041679">
    <property type="entry name" value="DNA2/NAM7-like_C"/>
</dbReference>
<proteinExistence type="inferred from homology"/>
<dbReference type="GO" id="GO:0004386">
    <property type="term" value="F:helicase activity"/>
    <property type="evidence" value="ECO:0007669"/>
    <property type="project" value="InterPro"/>
</dbReference>
<feature type="domain" description="AAA+ ATPase" evidence="7">
    <location>
        <begin position="781"/>
        <end position="917"/>
    </location>
</feature>
<reference evidence="8" key="1">
    <citation type="submission" date="2021-12" db="EMBL/GenBank/DDBJ databases">
        <authorList>
            <person name="Zaccaron A."/>
            <person name="Stergiopoulos I."/>
        </authorList>
    </citation>
    <scope>NUCLEOTIDE SEQUENCE</scope>
    <source>
        <strain evidence="8">Race5_Kim</strain>
    </source>
</reference>
<feature type="region of interest" description="Disordered" evidence="6">
    <location>
        <begin position="1573"/>
        <end position="1603"/>
    </location>
</feature>
<comment type="similarity">
    <text evidence="1">Belongs to the CbxX/CfxQ family.</text>
</comment>
<dbReference type="RefSeq" id="XP_047768300.1">
    <property type="nucleotide sequence ID" value="XM_047911695.1"/>
</dbReference>
<dbReference type="PRINTS" id="PR00819">
    <property type="entry name" value="CBXCFQXSUPER"/>
</dbReference>
<dbReference type="OrthoDB" id="2423195at2759"/>
<dbReference type="InterPro" id="IPR027417">
    <property type="entry name" value="P-loop_NTPase"/>
</dbReference>
<protein>
    <submittedName>
        <fullName evidence="8">NFX1-type zinc finger-containing protein 1</fullName>
    </submittedName>
</protein>
<feature type="domain" description="AAA+ ATPase" evidence="7">
    <location>
        <begin position="1062"/>
        <end position="1179"/>
    </location>
</feature>
<keyword evidence="9" id="KW-1185">Reference proteome</keyword>
<sequence length="1762" mass="195409">MDIGIPSSSMVRLGSKSTARTQPLSIGQQAPPGFRSRENWDTINRLNEELTNHANTLDQSVITFRSTSGSDSQLLEYLEFSEEDYDFFEAFVVPKADDGFRYVREDGREINSLYLLRRWYQGKDPGIFSQNVSPWHIDIWNMDGASRRSRVQEWRLAMLSEAADNIVAHAHVFDSSQQTLQEALGRQKTEVIQQKRIVACTTTAASMYSKHLQSASPGIVLVEEAGEILESHVLTAMTSGTKQLVLIGDHRQLRPKVNNYSLTVEKGDGFDLNRSLFERLVLAGLPHTTLTQQHRMCPEISSLVRWLAYPDLLDAPSKTQREPLRGLQKRVVFVKHEKLELHSHVADRRDQGASTSKQNEHEVAMVKKVVKYMAQQGYGTACQVVLTPYLGQLGLLRRELAKDNDPVLNDMDSFDLVRAGLLSPASASQKKQPLKLSTVDNYQGEEADIVIVSLTRSNPNGDIGFMISPERLNVLLSRARKALIIIGNPATFLASKKGGELWSSFFALLAETNSILDGLPVRCAQHPDREMMLCSPEEFDQLCPDGGCAAPCGVTLSCGQHQCQQKCHRRTDHSRMQCKHRVQDKCPQGHKLTWTCSQGHPVSCRTCDAEAAALLAQQQRNAELDKELQARQAAYASELAKIQAELDHVRLAAKDKREQDEQSNELTQRRKDLENAKALAARQVAAAETSKKQKSTQAGAGAKQPKVSSTIPESSSNEGDRDFKSEATLDWEHQKTIEGAKNEAMDQLMAMIGLEAVKEQFLEIKSKVDLLVRQDLSITKERFVAALLGNPGSGKTTVARLYAKFLCSVGALPGDNFVETTGAKLASEGVQGCKKLLEDLLNQGGGAFFIDEAYQLTSGSNFGGAAVLDYLLPEVENLTGKVVFILAGYNKQMEKFFQHNPGLPSRFARRMQFDDYEDDELLAIMNYNLTKRYEGRMKLEDGHNGLYARIVARRIGRGRGKEGFGNAREVENVVSMIASRQAKRLRRERKARGKRESPDDMLFTKTDMIGPEPKNVLAGNKSWLKLQKLIGLDSVKESVRALLASIQNNYQRELAEEPLVEYSLNKVFIGNPGSGKTSVAKIYGQMLADIGMLSSGEVVIKKPADFVGSVQGASEANTKGILDAAVGKVLVIDEAYGLYGGGQGSNSDPYRTAVIDTIVAEIQSVPGDDRCVLLLGYKDQMEEMFQHVNPGLARRFPIASGFVFEDFKDDDMAAILDMKLKDQGFGVTERARQVALSILQRARNCPHFGNAGEVDIILNDAKMRQQKRIAGDDTAATGMFEASDFDPDFDRGDRATTNVAALFKDTVGCETIVAQLQGYQTVAANMKELEMDPREQIPFAFLFRGPPGIGKTTTASKMGKVFYDMGFLSKAEVVQCSASDLVGEYVGQTGPKTRKLLEKALGKVLFIDEAYRLSGGMFAQEALDELVDGLTNERFFRKLVVILAGYDADINRLMSMNPGLTSRFPETITFKPLRPEVCLDLLIKTLAKKKGLDISPIENLPTHVRDVVLEKFSNLATQANFANARDIQTLSKTIFGTLVKDFKKKAGGMTVTQDLLLKALNDMIVERANRAADATTAGASNNLSSTMPQLPRSLTKEPQPQRKIVTRSMSTAMSDMELADQGRAPDSANPSPTEANDQPPASSITVQRDPGVSDAIWTQLQIDRMKAEQEEREFERLKDEERKLRAWLKACADAKRQKELEEIERKRKEAEEKRRKEALAQKKLEQMGCCPVGYQWIKQQGGWRCAGGSHWMDDGAVDRMVG</sequence>
<dbReference type="SMART" id="SM00382">
    <property type="entry name" value="AAA"/>
    <property type="match status" value="3"/>
</dbReference>
<dbReference type="InterPro" id="IPR041627">
    <property type="entry name" value="AAA_lid_6"/>
</dbReference>
<dbReference type="Pfam" id="PF17866">
    <property type="entry name" value="AAA_lid_6"/>
    <property type="match status" value="2"/>
</dbReference>
<evidence type="ECO:0000256" key="3">
    <source>
        <dbReference type="ARBA" id="ARBA00022806"/>
    </source>
</evidence>
<dbReference type="Proteomes" id="UP000756132">
    <property type="component" value="Chromosome 11"/>
</dbReference>
<keyword evidence="3" id="KW-0347">Helicase</keyword>
<dbReference type="FunFam" id="3.40.50.300:FF:001660">
    <property type="entry name" value="NF-X1 finger and helicase protein, putative"/>
    <property type="match status" value="1"/>
</dbReference>
<dbReference type="CDD" id="cd00009">
    <property type="entry name" value="AAA"/>
    <property type="match status" value="2"/>
</dbReference>
<dbReference type="CDD" id="cd18808">
    <property type="entry name" value="SF1_C_Upf1"/>
    <property type="match status" value="1"/>
</dbReference>